<gene>
    <name evidence="2" type="ORF">Plec18167_004556</name>
</gene>
<name>A0ABR3XSB3_9EURO</name>
<feature type="region of interest" description="Disordered" evidence="1">
    <location>
        <begin position="88"/>
        <end position="113"/>
    </location>
</feature>
<dbReference type="SUPFAM" id="SSF54695">
    <property type="entry name" value="POZ domain"/>
    <property type="match status" value="1"/>
</dbReference>
<reference evidence="2 3" key="1">
    <citation type="journal article" date="2024" name="IMA Fungus">
        <title>IMA Genome - F19 : A genome assembly and annotation guide to empower mycologists, including annotated draft genome sequences of Ceratocystis pirilliformis, Diaporthe australafricana, Fusarium ophioides, Paecilomyces lecythidis, and Sporothrix stenoceras.</title>
        <authorList>
            <person name="Aylward J."/>
            <person name="Wilson A.M."/>
            <person name="Visagie C.M."/>
            <person name="Spraker J."/>
            <person name="Barnes I."/>
            <person name="Buitendag C."/>
            <person name="Ceriani C."/>
            <person name="Del Mar Angel L."/>
            <person name="du Plessis D."/>
            <person name="Fuchs T."/>
            <person name="Gasser K."/>
            <person name="Kramer D."/>
            <person name="Li W."/>
            <person name="Munsamy K."/>
            <person name="Piso A."/>
            <person name="Price J.L."/>
            <person name="Sonnekus B."/>
            <person name="Thomas C."/>
            <person name="van der Nest A."/>
            <person name="van Dijk A."/>
            <person name="van Heerden A."/>
            <person name="van Vuuren N."/>
            <person name="Yilmaz N."/>
            <person name="Duong T.A."/>
            <person name="van der Merwe N.A."/>
            <person name="Wingfield M.J."/>
            <person name="Wingfield B.D."/>
        </authorList>
    </citation>
    <scope>NUCLEOTIDE SEQUENCE [LARGE SCALE GENOMIC DNA]</scope>
    <source>
        <strain evidence="2 3">CMW 18167</strain>
    </source>
</reference>
<comment type="caution">
    <text evidence="2">The sequence shown here is derived from an EMBL/GenBank/DDBJ whole genome shotgun (WGS) entry which is preliminary data.</text>
</comment>
<dbReference type="Proteomes" id="UP001583193">
    <property type="component" value="Unassembled WGS sequence"/>
</dbReference>
<evidence type="ECO:0000313" key="3">
    <source>
        <dbReference type="Proteomes" id="UP001583193"/>
    </source>
</evidence>
<evidence type="ECO:0000256" key="1">
    <source>
        <dbReference type="SAM" id="MobiDB-lite"/>
    </source>
</evidence>
<proteinExistence type="predicted"/>
<organism evidence="2 3">
    <name type="scientific">Paecilomyces lecythidis</name>
    <dbReference type="NCBI Taxonomy" id="3004212"/>
    <lineage>
        <taxon>Eukaryota</taxon>
        <taxon>Fungi</taxon>
        <taxon>Dikarya</taxon>
        <taxon>Ascomycota</taxon>
        <taxon>Pezizomycotina</taxon>
        <taxon>Eurotiomycetes</taxon>
        <taxon>Eurotiomycetidae</taxon>
        <taxon>Eurotiales</taxon>
        <taxon>Thermoascaceae</taxon>
        <taxon>Paecilomyces</taxon>
    </lineage>
</organism>
<dbReference type="PANTHER" id="PTHR47843">
    <property type="entry name" value="BTB DOMAIN-CONTAINING PROTEIN-RELATED"/>
    <property type="match status" value="1"/>
</dbReference>
<dbReference type="InterPro" id="IPR011333">
    <property type="entry name" value="SKP1/BTB/POZ_sf"/>
</dbReference>
<dbReference type="EMBL" id="JAVDPF010000012">
    <property type="protein sequence ID" value="KAL1878482.1"/>
    <property type="molecule type" value="Genomic_DNA"/>
</dbReference>
<dbReference type="Gene3D" id="3.30.710.10">
    <property type="entry name" value="Potassium Channel Kv1.1, Chain A"/>
    <property type="match status" value="1"/>
</dbReference>
<feature type="compositionally biased region" description="Basic and acidic residues" evidence="1">
    <location>
        <begin position="98"/>
        <end position="113"/>
    </location>
</feature>
<evidence type="ECO:0008006" key="4">
    <source>
        <dbReference type="Google" id="ProtNLM"/>
    </source>
</evidence>
<sequence>MAQSSTVKRLHRSFSEQPIKIIVGSEEKIYYVHPSVLISCNSPVLDARMTGAWRNNDDKPLDWRNFDEITVECVISYLYTEDYYVPTQSPELGEPNGDDIKGKSEDKGELTHPLDNKTNIVQKRLQSDNKLNRPLSPLYGCIQSGLPPKIRPTAAGVFDQASKQEKENIGVEILTHAKVYIFAHYFSVHELEKLALQRLTQVLAALNDVKMQDLFPQLAEAIYVVYGGTLNSEQHQDPSRRLLSQFVALRNDLLSSEDFYILLADGGEFSIDVTRKLVRRIAGLDDVLKSLSECLSENTERLQDAENDIAGWEEWNSKLDYYQRRDYRYEDDYQ</sequence>
<evidence type="ECO:0000313" key="2">
    <source>
        <dbReference type="EMBL" id="KAL1878482.1"/>
    </source>
</evidence>
<accession>A0ABR3XSB3</accession>
<protein>
    <recommendedName>
        <fullName evidence="4">BTB domain-containing protein</fullName>
    </recommendedName>
</protein>
<keyword evidence="3" id="KW-1185">Reference proteome</keyword>